<dbReference type="Pfam" id="PF07696">
    <property type="entry name" value="7TMR-DISMED2"/>
    <property type="match status" value="1"/>
</dbReference>
<evidence type="ECO:0000256" key="9">
    <source>
        <dbReference type="ARBA" id="ARBA00022679"/>
    </source>
</evidence>
<dbReference type="InterPro" id="IPR036890">
    <property type="entry name" value="HATPase_C_sf"/>
</dbReference>
<dbReference type="InterPro" id="IPR011622">
    <property type="entry name" value="7TMR_DISM_rcpt_extracell_dom2"/>
</dbReference>
<dbReference type="InterPro" id="IPR005467">
    <property type="entry name" value="His_kinase_dom"/>
</dbReference>
<evidence type="ECO:0000256" key="5">
    <source>
        <dbReference type="ARBA" id="ARBA00017322"/>
    </source>
</evidence>
<protein>
    <recommendedName>
        <fullName evidence="5">Oxygen sensor histidine kinase NreB</fullName>
        <ecNumber evidence="4">2.7.13.3</ecNumber>
    </recommendedName>
    <alternativeName>
        <fullName evidence="18">Nitrogen regulation protein B</fullName>
    </alternativeName>
</protein>
<evidence type="ECO:0000256" key="16">
    <source>
        <dbReference type="ARBA" id="ARBA00023014"/>
    </source>
</evidence>
<evidence type="ECO:0000256" key="14">
    <source>
        <dbReference type="ARBA" id="ARBA00023004"/>
    </source>
</evidence>
<dbReference type="Proteomes" id="UP000837932">
    <property type="component" value="Unassembled WGS sequence"/>
</dbReference>
<comment type="function">
    <text evidence="17">Member of the two-component regulatory system NreB/NreC involved in the control of dissimilatory nitrate/nitrite reduction in response to oxygen. NreB functions as a direct oxygen sensor histidine kinase which is autophosphorylated, in the absence of oxygen, probably at the conserved histidine residue, and transfers its phosphate group probably to a conserved aspartate residue of NreC. NreB/NreC activates the expression of the nitrate (narGHJI) and nitrite (nir) reductase operons, as well as the putative nitrate transporter gene narT.</text>
</comment>
<dbReference type="Pfam" id="PF07695">
    <property type="entry name" value="7TMR-DISM_7TM"/>
    <property type="match status" value="1"/>
</dbReference>
<comment type="cofactor">
    <cofactor evidence="2">
        <name>[4Fe-4S] cluster</name>
        <dbReference type="ChEBI" id="CHEBI:49883"/>
    </cofactor>
</comment>
<comment type="caution">
    <text evidence="21">The sequence shown here is derived from an EMBL/GenBank/DDBJ whole genome shotgun (WGS) entry which is preliminary data.</text>
</comment>
<evidence type="ECO:0000256" key="15">
    <source>
        <dbReference type="ARBA" id="ARBA00023012"/>
    </source>
</evidence>
<feature type="transmembrane region" description="Helical" evidence="19">
    <location>
        <begin position="280"/>
        <end position="303"/>
    </location>
</feature>
<keyword evidence="14" id="KW-0408">Iron</keyword>
<dbReference type="Gene3D" id="2.60.40.2380">
    <property type="match status" value="1"/>
</dbReference>
<dbReference type="CDD" id="cd16917">
    <property type="entry name" value="HATPase_UhpB-NarQ-NarX-like"/>
    <property type="match status" value="1"/>
</dbReference>
<keyword evidence="10" id="KW-0479">Metal-binding</keyword>
<organism evidence="21 22">
    <name type="scientific">Emticicia aquatica</name>
    <dbReference type="NCBI Taxonomy" id="1681835"/>
    <lineage>
        <taxon>Bacteria</taxon>
        <taxon>Pseudomonadati</taxon>
        <taxon>Bacteroidota</taxon>
        <taxon>Cytophagia</taxon>
        <taxon>Cytophagales</taxon>
        <taxon>Leadbetterellaceae</taxon>
        <taxon>Emticicia</taxon>
    </lineage>
</organism>
<proteinExistence type="predicted"/>
<feature type="transmembrane region" description="Helical" evidence="19">
    <location>
        <begin position="185"/>
        <end position="206"/>
    </location>
</feature>
<feature type="domain" description="Histidine kinase" evidence="20">
    <location>
        <begin position="437"/>
        <end position="627"/>
    </location>
</feature>
<dbReference type="PANTHER" id="PTHR24421">
    <property type="entry name" value="NITRATE/NITRITE SENSOR PROTEIN NARX-RELATED"/>
    <property type="match status" value="1"/>
</dbReference>
<feature type="transmembrane region" description="Helical" evidence="19">
    <location>
        <begin position="315"/>
        <end position="340"/>
    </location>
</feature>
<evidence type="ECO:0000256" key="10">
    <source>
        <dbReference type="ARBA" id="ARBA00022723"/>
    </source>
</evidence>
<dbReference type="SUPFAM" id="SSF55874">
    <property type="entry name" value="ATPase domain of HSP90 chaperone/DNA topoisomerase II/histidine kinase"/>
    <property type="match status" value="1"/>
</dbReference>
<evidence type="ECO:0000256" key="17">
    <source>
        <dbReference type="ARBA" id="ARBA00024827"/>
    </source>
</evidence>
<keyword evidence="8" id="KW-0597">Phosphoprotein</keyword>
<feature type="transmembrane region" description="Helical" evidence="19">
    <location>
        <begin position="248"/>
        <end position="268"/>
    </location>
</feature>
<dbReference type="InterPro" id="IPR011623">
    <property type="entry name" value="7TMR_DISM_rcpt_extracell_dom1"/>
</dbReference>
<evidence type="ECO:0000256" key="1">
    <source>
        <dbReference type="ARBA" id="ARBA00000085"/>
    </source>
</evidence>
<feature type="transmembrane region" description="Helical" evidence="19">
    <location>
        <begin position="213"/>
        <end position="236"/>
    </location>
</feature>
<keyword evidence="19" id="KW-0812">Transmembrane</keyword>
<dbReference type="Gene3D" id="1.20.5.1930">
    <property type="match status" value="1"/>
</dbReference>
<keyword evidence="6" id="KW-0004">4Fe-4S</keyword>
<evidence type="ECO:0000256" key="6">
    <source>
        <dbReference type="ARBA" id="ARBA00022485"/>
    </source>
</evidence>
<keyword evidence="12" id="KW-0418">Kinase</keyword>
<keyword evidence="16" id="KW-0411">Iron-sulfur</keyword>
<evidence type="ECO:0000313" key="21">
    <source>
        <dbReference type="EMBL" id="CAH0994280.1"/>
    </source>
</evidence>
<evidence type="ECO:0000256" key="4">
    <source>
        <dbReference type="ARBA" id="ARBA00012438"/>
    </source>
</evidence>
<dbReference type="Gene3D" id="3.30.565.10">
    <property type="entry name" value="Histidine kinase-like ATPase, C-terminal domain"/>
    <property type="match status" value="1"/>
</dbReference>
<feature type="transmembrane region" description="Helical" evidence="19">
    <location>
        <begin position="376"/>
        <end position="400"/>
    </location>
</feature>
<feature type="transmembrane region" description="Helical" evidence="19">
    <location>
        <begin position="347"/>
        <end position="364"/>
    </location>
</feature>
<dbReference type="EC" id="2.7.13.3" evidence="4"/>
<keyword evidence="7" id="KW-0963">Cytoplasm</keyword>
<evidence type="ECO:0000256" key="3">
    <source>
        <dbReference type="ARBA" id="ARBA00004496"/>
    </source>
</evidence>
<comment type="catalytic activity">
    <reaction evidence="1">
        <text>ATP + protein L-histidine = ADP + protein N-phospho-L-histidine.</text>
        <dbReference type="EC" id="2.7.13.3"/>
    </reaction>
</comment>
<dbReference type="PANTHER" id="PTHR24421:SF10">
    <property type="entry name" value="NITRATE_NITRITE SENSOR PROTEIN NARQ"/>
    <property type="match status" value="1"/>
</dbReference>
<evidence type="ECO:0000256" key="13">
    <source>
        <dbReference type="ARBA" id="ARBA00022840"/>
    </source>
</evidence>
<evidence type="ECO:0000313" key="22">
    <source>
        <dbReference type="Proteomes" id="UP000837932"/>
    </source>
</evidence>
<name>A0ABN8EQZ4_9BACT</name>
<evidence type="ECO:0000256" key="19">
    <source>
        <dbReference type="SAM" id="Phobius"/>
    </source>
</evidence>
<gene>
    <name evidence="21" type="ORF">EMA8858_00389</name>
</gene>
<dbReference type="InterPro" id="IPR011712">
    <property type="entry name" value="Sig_transdc_His_kin_sub3_dim/P"/>
</dbReference>
<dbReference type="PRINTS" id="PR00344">
    <property type="entry name" value="BCTRLSENSOR"/>
</dbReference>
<accession>A0ABN8EQZ4</accession>
<evidence type="ECO:0000256" key="18">
    <source>
        <dbReference type="ARBA" id="ARBA00030800"/>
    </source>
</evidence>
<dbReference type="Pfam" id="PF02518">
    <property type="entry name" value="HATPase_c"/>
    <property type="match status" value="1"/>
</dbReference>
<evidence type="ECO:0000256" key="11">
    <source>
        <dbReference type="ARBA" id="ARBA00022741"/>
    </source>
</evidence>
<evidence type="ECO:0000256" key="7">
    <source>
        <dbReference type="ARBA" id="ARBA00022490"/>
    </source>
</evidence>
<dbReference type="Pfam" id="PF07730">
    <property type="entry name" value="HisKA_3"/>
    <property type="match status" value="1"/>
</dbReference>
<reference evidence="21" key="1">
    <citation type="submission" date="2021-12" db="EMBL/GenBank/DDBJ databases">
        <authorList>
            <person name="Rodrigo-Torres L."/>
            <person name="Arahal R. D."/>
            <person name="Lucena T."/>
        </authorList>
    </citation>
    <scope>NUCLEOTIDE SEQUENCE</scope>
    <source>
        <strain evidence="21">CECT 8858</strain>
    </source>
</reference>
<dbReference type="SMART" id="SM00387">
    <property type="entry name" value="HATPase_c"/>
    <property type="match status" value="1"/>
</dbReference>
<keyword evidence="13" id="KW-0067">ATP-binding</keyword>
<keyword evidence="11" id="KW-0547">Nucleotide-binding</keyword>
<dbReference type="InterPro" id="IPR050482">
    <property type="entry name" value="Sensor_HK_TwoCompSys"/>
</dbReference>
<evidence type="ECO:0000256" key="8">
    <source>
        <dbReference type="ARBA" id="ARBA00022553"/>
    </source>
</evidence>
<dbReference type="InterPro" id="IPR003594">
    <property type="entry name" value="HATPase_dom"/>
</dbReference>
<keyword evidence="15" id="KW-0902">Two-component regulatory system</keyword>
<evidence type="ECO:0000256" key="12">
    <source>
        <dbReference type="ARBA" id="ARBA00022777"/>
    </source>
</evidence>
<dbReference type="PROSITE" id="PS50109">
    <property type="entry name" value="HIS_KIN"/>
    <property type="match status" value="1"/>
</dbReference>
<keyword evidence="19" id="KW-1133">Transmembrane helix</keyword>
<keyword evidence="9" id="KW-0808">Transferase</keyword>
<evidence type="ECO:0000256" key="2">
    <source>
        <dbReference type="ARBA" id="ARBA00001966"/>
    </source>
</evidence>
<dbReference type="EMBL" id="CAKLPY010000001">
    <property type="protein sequence ID" value="CAH0994280.1"/>
    <property type="molecule type" value="Genomic_DNA"/>
</dbReference>
<comment type="subcellular location">
    <subcellularLocation>
        <location evidence="3">Cytoplasm</location>
    </subcellularLocation>
</comment>
<dbReference type="InterPro" id="IPR004358">
    <property type="entry name" value="Sig_transdc_His_kin-like_C"/>
</dbReference>
<sequence length="627" mass="72714">MILFPSFYLFAQDKTKDDIIDYDGSWKKLDSPEEIYFLPELNENFPIEKLAAFPQVYKFQKARGSVPTYWAGGRAYWFRFELKNSTNLIQNLLIHLHLSLYDEIAFYVTENKKVIDKQTLSWKTPQQNRIIKHRDFIFPTTIQPRQQVVYYLKVRKKFGSISFPLTIWEKNNFDYFYPTNDHYNWGFISGIFAFVFFISLLLSLVFNEKLYMYYGIYVLAALSFIYTMQGYFIRFYGDGALGIEGDKVRYIAAMILLITNIFFVRSYLRWDLLKNPLFQWYSNFFIILFCILISMSFLDHLALNDYLFDTFTVSITFLVSLAICIPPFFVFGTTIYCIVIKHFQKDASYYLLANLPVFFIAFYSGLSTYEFVPGSFIAGIDYFVIAFLIEIMALSGLLAYRVKMIQNTSEKLLIEKNFIQQQRTQAVLEAEERERIRIARDLHDGIGQTLAAARMTLGNYISQKKIKDTGMQNSLDLLEESIKEVREISHNMMPNSLTKFGLTSALKQFSNKINALGNLEIDLQIVGVKERFDEKTEMMLYRIVQEIISNIIKHAEAQKVSIELVKHEHELILIIEDDGKGFDTINSGSNGIGLKNIATRVEYLNGSVNFDSTIGRGTSVVVEVPLL</sequence>
<keyword evidence="19" id="KW-0472">Membrane</keyword>
<keyword evidence="22" id="KW-1185">Reference proteome</keyword>
<evidence type="ECO:0000259" key="20">
    <source>
        <dbReference type="PROSITE" id="PS50109"/>
    </source>
</evidence>